<evidence type="ECO:0000256" key="1">
    <source>
        <dbReference type="SAM" id="MobiDB-lite"/>
    </source>
</evidence>
<feature type="transmembrane region" description="Helical" evidence="2">
    <location>
        <begin position="70"/>
        <end position="97"/>
    </location>
</feature>
<dbReference type="AlphaFoldDB" id="A0A250X979"/>
<name>A0A250X979_9CHLO</name>
<reference evidence="3 4" key="1">
    <citation type="submission" date="2017-08" db="EMBL/GenBank/DDBJ databases">
        <title>Acidophilic green algal genome provides insights into adaptation to an acidic environment.</title>
        <authorList>
            <person name="Hirooka S."/>
            <person name="Hirose Y."/>
            <person name="Kanesaki Y."/>
            <person name="Higuchi S."/>
            <person name="Fujiwara T."/>
            <person name="Onuma R."/>
            <person name="Era A."/>
            <person name="Ohbayashi R."/>
            <person name="Uzuka A."/>
            <person name="Nozaki H."/>
            <person name="Yoshikawa H."/>
            <person name="Miyagishima S.Y."/>
        </authorList>
    </citation>
    <scope>NUCLEOTIDE SEQUENCE [LARGE SCALE GENOMIC DNA]</scope>
    <source>
        <strain evidence="3 4">NIES-2499</strain>
    </source>
</reference>
<sequence>MNLNLGFQFNSQWNKTAVAGLFISLIQAQEQAVDTMFSRHFFGNDITKASSCGGGGGGAGGVTFSQMSGLFIIVGAVTATCLTAGLISALHCILSIMRQSEEEELERSQSSQTVGRLDDASSTGKCLEHGSSPLSWQPVRNFSTRSTAMRRVSMAFSKVFVSNYDNGRGSLRSLIELNAVGRLSGHHDRFKNTSSGSSSYNNATMMTRETLGNDISDGMSDPQGMLK</sequence>
<dbReference type="EMBL" id="BEGY01000044">
    <property type="protein sequence ID" value="GAX79617.1"/>
    <property type="molecule type" value="Genomic_DNA"/>
</dbReference>
<dbReference type="Proteomes" id="UP000232323">
    <property type="component" value="Unassembled WGS sequence"/>
</dbReference>
<evidence type="ECO:0000313" key="3">
    <source>
        <dbReference type="EMBL" id="GAX79617.1"/>
    </source>
</evidence>
<keyword evidence="4" id="KW-1185">Reference proteome</keyword>
<keyword evidence="2" id="KW-1133">Transmembrane helix</keyword>
<accession>A0A250X979</accession>
<protein>
    <submittedName>
        <fullName evidence="3">Uncharacterized protein</fullName>
    </submittedName>
</protein>
<proteinExistence type="predicted"/>
<keyword evidence="2" id="KW-0812">Transmembrane</keyword>
<comment type="caution">
    <text evidence="3">The sequence shown here is derived from an EMBL/GenBank/DDBJ whole genome shotgun (WGS) entry which is preliminary data.</text>
</comment>
<evidence type="ECO:0000256" key="2">
    <source>
        <dbReference type="SAM" id="Phobius"/>
    </source>
</evidence>
<keyword evidence="2" id="KW-0472">Membrane</keyword>
<organism evidence="3 4">
    <name type="scientific">Chlamydomonas eustigma</name>
    <dbReference type="NCBI Taxonomy" id="1157962"/>
    <lineage>
        <taxon>Eukaryota</taxon>
        <taxon>Viridiplantae</taxon>
        <taxon>Chlorophyta</taxon>
        <taxon>core chlorophytes</taxon>
        <taxon>Chlorophyceae</taxon>
        <taxon>CS clade</taxon>
        <taxon>Chlamydomonadales</taxon>
        <taxon>Chlamydomonadaceae</taxon>
        <taxon>Chlamydomonas</taxon>
    </lineage>
</organism>
<gene>
    <name evidence="3" type="ORF">CEUSTIGMA_g7058.t1</name>
</gene>
<feature type="region of interest" description="Disordered" evidence="1">
    <location>
        <begin position="104"/>
        <end position="132"/>
    </location>
</feature>
<evidence type="ECO:0000313" key="4">
    <source>
        <dbReference type="Proteomes" id="UP000232323"/>
    </source>
</evidence>